<reference evidence="3" key="1">
    <citation type="journal article" date="2014" name="Nat. Commun.">
        <title>Genomic adaptations of the halophilic Dead Sea filamentous fungus Eurotium rubrum.</title>
        <authorList>
            <person name="Kis-Papo T."/>
            <person name="Weig A.R."/>
            <person name="Riley R."/>
            <person name="Persoh D."/>
            <person name="Salamov A."/>
            <person name="Sun H."/>
            <person name="Lipzen A."/>
            <person name="Wasser S.P."/>
            <person name="Rambold G."/>
            <person name="Grigoriev I.V."/>
            <person name="Nevo E."/>
        </authorList>
    </citation>
    <scope>NUCLEOTIDE SEQUENCE [LARGE SCALE GENOMIC DNA]</scope>
    <source>
        <strain evidence="3">CBS 135680</strain>
    </source>
</reference>
<dbReference type="HOGENOM" id="CLU_2372420_0_0_1"/>
<dbReference type="RefSeq" id="XP_040640125.1">
    <property type="nucleotide sequence ID" value="XM_040781485.1"/>
</dbReference>
<dbReference type="Proteomes" id="UP000019804">
    <property type="component" value="Unassembled WGS sequence"/>
</dbReference>
<sequence>MRLSIPNTSYFLAYLTISPLLTLWLGIQTVYPAANKMSIYGQQFLLSTSCMRIDCDLQIGGKTGNCFRVSRKIPDKLEWYLRPHPISKHVQRITK</sequence>
<protein>
    <submittedName>
        <fullName evidence="2">Uncharacterized protein</fullName>
    </submittedName>
</protein>
<dbReference type="EMBL" id="KK088418">
    <property type="protein sequence ID" value="EYE96437.1"/>
    <property type="molecule type" value="Genomic_DNA"/>
</dbReference>
<keyword evidence="1" id="KW-1133">Transmembrane helix</keyword>
<name>A0A017SHJ8_ASPRC</name>
<accession>A0A017SHJ8</accession>
<keyword evidence="1" id="KW-0472">Membrane</keyword>
<evidence type="ECO:0000313" key="2">
    <source>
        <dbReference type="EMBL" id="EYE96437.1"/>
    </source>
</evidence>
<feature type="transmembrane region" description="Helical" evidence="1">
    <location>
        <begin position="12"/>
        <end position="34"/>
    </location>
</feature>
<organism evidence="2 3">
    <name type="scientific">Aspergillus ruber (strain CBS 135680)</name>
    <dbReference type="NCBI Taxonomy" id="1388766"/>
    <lineage>
        <taxon>Eukaryota</taxon>
        <taxon>Fungi</taxon>
        <taxon>Dikarya</taxon>
        <taxon>Ascomycota</taxon>
        <taxon>Pezizomycotina</taxon>
        <taxon>Eurotiomycetes</taxon>
        <taxon>Eurotiomycetidae</taxon>
        <taxon>Eurotiales</taxon>
        <taxon>Aspergillaceae</taxon>
        <taxon>Aspergillus</taxon>
        <taxon>Aspergillus subgen. Aspergillus</taxon>
    </lineage>
</organism>
<gene>
    <name evidence="2" type="ORF">EURHEDRAFT_410961</name>
</gene>
<evidence type="ECO:0000313" key="3">
    <source>
        <dbReference type="Proteomes" id="UP000019804"/>
    </source>
</evidence>
<keyword evidence="1" id="KW-0812">Transmembrane</keyword>
<evidence type="ECO:0000256" key="1">
    <source>
        <dbReference type="SAM" id="Phobius"/>
    </source>
</evidence>
<dbReference type="AlphaFoldDB" id="A0A017SHJ8"/>
<proteinExistence type="predicted"/>
<dbReference type="GeneID" id="63696609"/>
<keyword evidence="3" id="KW-1185">Reference proteome</keyword>